<comment type="caution">
    <text evidence="4">The sequence shown here is derived from an EMBL/GenBank/DDBJ whole genome shotgun (WGS) entry which is preliminary data.</text>
</comment>
<dbReference type="Gene3D" id="3.30.1330.80">
    <property type="entry name" value="Hypothetical protein, similar to alpha- acetolactate decarboxylase, domain 2"/>
    <property type="match status" value="1"/>
</dbReference>
<keyword evidence="5" id="KW-1185">Reference proteome</keyword>
<feature type="compositionally biased region" description="Low complexity" evidence="2">
    <location>
        <begin position="295"/>
        <end position="310"/>
    </location>
</feature>
<reference evidence="4" key="1">
    <citation type="submission" date="2017-07" db="EMBL/GenBank/DDBJ databases">
        <title>Taro Niue Genome Assembly and Annotation.</title>
        <authorList>
            <person name="Atibalentja N."/>
            <person name="Keating K."/>
            <person name="Fields C.J."/>
        </authorList>
    </citation>
    <scope>NUCLEOTIDE SEQUENCE</scope>
    <source>
        <strain evidence="4">Niue_2</strain>
        <tissue evidence="4">Leaf</tissue>
    </source>
</reference>
<name>A0A843UZS3_COLES</name>
<evidence type="ECO:0000256" key="1">
    <source>
        <dbReference type="RuleBase" id="RU367031"/>
    </source>
</evidence>
<protein>
    <recommendedName>
        <fullName evidence="1">AT-hook motif nuclear-localized protein</fullName>
    </recommendedName>
</protein>
<organism evidence="4 5">
    <name type="scientific">Colocasia esculenta</name>
    <name type="common">Wild taro</name>
    <name type="synonym">Arum esculentum</name>
    <dbReference type="NCBI Taxonomy" id="4460"/>
    <lineage>
        <taxon>Eukaryota</taxon>
        <taxon>Viridiplantae</taxon>
        <taxon>Streptophyta</taxon>
        <taxon>Embryophyta</taxon>
        <taxon>Tracheophyta</taxon>
        <taxon>Spermatophyta</taxon>
        <taxon>Magnoliopsida</taxon>
        <taxon>Liliopsida</taxon>
        <taxon>Araceae</taxon>
        <taxon>Aroideae</taxon>
        <taxon>Colocasieae</taxon>
        <taxon>Colocasia</taxon>
    </lineage>
</organism>
<dbReference type="SUPFAM" id="SSF117856">
    <property type="entry name" value="AF0104/ALDC/Ptd012-like"/>
    <property type="match status" value="1"/>
</dbReference>
<dbReference type="SMR" id="A0A843UZS3"/>
<dbReference type="PROSITE" id="PS51742">
    <property type="entry name" value="PPC"/>
    <property type="match status" value="1"/>
</dbReference>
<feature type="region of interest" description="Disordered" evidence="2">
    <location>
        <begin position="274"/>
        <end position="323"/>
    </location>
</feature>
<evidence type="ECO:0000259" key="3">
    <source>
        <dbReference type="PROSITE" id="PS51742"/>
    </source>
</evidence>
<comment type="subcellular location">
    <subcellularLocation>
        <location evidence="1">Nucleus</location>
    </subcellularLocation>
</comment>
<dbReference type="PANTHER" id="PTHR31500">
    <property type="entry name" value="AT-HOOK MOTIF NUCLEAR-LOCALIZED PROTEIN 9"/>
    <property type="match status" value="1"/>
</dbReference>
<dbReference type="CDD" id="cd11378">
    <property type="entry name" value="DUF296"/>
    <property type="match status" value="1"/>
</dbReference>
<keyword evidence="1" id="KW-0539">Nucleus</keyword>
<dbReference type="AlphaFoldDB" id="A0A843UZS3"/>
<gene>
    <name evidence="4" type="ORF">Taro_024244</name>
</gene>
<dbReference type="OrthoDB" id="1742671at2759"/>
<feature type="compositionally biased region" description="Basic and acidic residues" evidence="2">
    <location>
        <begin position="274"/>
        <end position="283"/>
    </location>
</feature>
<proteinExistence type="predicted"/>
<keyword evidence="1" id="KW-0804">Transcription</keyword>
<keyword evidence="1" id="KW-0805">Transcription regulation</keyword>
<dbReference type="GO" id="GO:0003680">
    <property type="term" value="F:minor groove of adenine-thymine-rich DNA binding"/>
    <property type="evidence" value="ECO:0007669"/>
    <property type="project" value="UniProtKB-UniRule"/>
</dbReference>
<comment type="domain">
    <text evidence="1">The PPC domain mediates interactions between AHL proteins.</text>
</comment>
<feature type="region of interest" description="Disordered" evidence="2">
    <location>
        <begin position="338"/>
        <end position="360"/>
    </location>
</feature>
<dbReference type="GO" id="GO:0005634">
    <property type="term" value="C:nucleus"/>
    <property type="evidence" value="ECO:0007669"/>
    <property type="project" value="UniProtKB-SubCell"/>
</dbReference>
<dbReference type="InterPro" id="IPR005175">
    <property type="entry name" value="PPC_dom"/>
</dbReference>
<sequence length="360" mass="37270">MDDREPSRMASSDHPAAMLCPDAYSSGSLSNPTMVPSSLGMIHGMHLSFNPVAPCMSKPTELSSSLYHGDATLGIRPGAGLSMSEPVKKKRGRPRKYGADGSMVLALTSPSSTTSSYSVNLSSEQSLPKRRGRPPGSGKKQQLDALGSPGSGFTPHVITVKAGEDVASKIMAFSQQGPRAVCIISANGAISNATLRQAATSGGTATYEGLFEIVSLSGSFMPTENGGTRGRTGGLSVSLAEGGRVLGGVVAGMLTAATPVQVVVASFIAEEKKPKLDPWKHEPSSAPQAAGFGVTSTSPPSHGTSSESSGNKPGSPLNQQLGTCNSFTQQLPSTSVYTSVSWPQSANQHRHDSEMRTIHN</sequence>
<dbReference type="EMBL" id="NMUH01001362">
    <property type="protein sequence ID" value="MQL91622.1"/>
    <property type="molecule type" value="Genomic_DNA"/>
</dbReference>
<feature type="region of interest" description="Disordered" evidence="2">
    <location>
        <begin position="74"/>
        <end position="151"/>
    </location>
</feature>
<feature type="compositionally biased region" description="Polar residues" evidence="2">
    <location>
        <begin position="338"/>
        <end position="347"/>
    </location>
</feature>
<feature type="compositionally biased region" description="Basic and acidic residues" evidence="2">
    <location>
        <begin position="349"/>
        <end position="360"/>
    </location>
</feature>
<evidence type="ECO:0000313" key="4">
    <source>
        <dbReference type="EMBL" id="MQL91622.1"/>
    </source>
</evidence>
<feature type="compositionally biased region" description="Low complexity" evidence="2">
    <location>
        <begin position="105"/>
        <end position="123"/>
    </location>
</feature>
<dbReference type="Pfam" id="PF03479">
    <property type="entry name" value="PCC"/>
    <property type="match status" value="1"/>
</dbReference>
<dbReference type="Proteomes" id="UP000652761">
    <property type="component" value="Unassembled WGS sequence"/>
</dbReference>
<feature type="domain" description="PPC" evidence="3">
    <location>
        <begin position="147"/>
        <end position="288"/>
    </location>
</feature>
<dbReference type="PANTHER" id="PTHR31500:SF51">
    <property type="entry name" value="AT-HOOK MOTIF NUCLEAR-LOCALIZED PROTEIN 8"/>
    <property type="match status" value="1"/>
</dbReference>
<keyword evidence="1" id="KW-0238">DNA-binding</keyword>
<evidence type="ECO:0000313" key="5">
    <source>
        <dbReference type="Proteomes" id="UP000652761"/>
    </source>
</evidence>
<accession>A0A843UZS3</accession>
<evidence type="ECO:0000256" key="2">
    <source>
        <dbReference type="SAM" id="MobiDB-lite"/>
    </source>
</evidence>
<dbReference type="InterPro" id="IPR039605">
    <property type="entry name" value="AHL"/>
</dbReference>
<comment type="function">
    <text evidence="1">Transcription factor that specifically binds AT-rich DNA sequences related to the nuclear matrix attachment regions (MARs).</text>
</comment>